<dbReference type="InterPro" id="IPR005828">
    <property type="entry name" value="MFS_sugar_transport-like"/>
</dbReference>
<evidence type="ECO:0000256" key="8">
    <source>
        <dbReference type="ARBA" id="ARBA00023136"/>
    </source>
</evidence>
<keyword evidence="5 9" id="KW-0812">Transmembrane</keyword>
<dbReference type="PANTHER" id="PTHR43528">
    <property type="entry name" value="ALPHA-KETOGLUTARATE PERMEASE"/>
    <property type="match status" value="1"/>
</dbReference>
<feature type="transmembrane region" description="Helical" evidence="9">
    <location>
        <begin position="345"/>
        <end position="366"/>
    </location>
</feature>
<feature type="transmembrane region" description="Helical" evidence="9">
    <location>
        <begin position="194"/>
        <end position="214"/>
    </location>
</feature>
<keyword evidence="4" id="KW-1003">Cell membrane</keyword>
<comment type="caution">
    <text evidence="11">The sequence shown here is derived from an EMBL/GenBank/DDBJ whole genome shotgun (WGS) entry which is preliminary data.</text>
</comment>
<comment type="subcellular location">
    <subcellularLocation>
        <location evidence="1">Cell membrane</location>
        <topology evidence="1">Multi-pass membrane protein</topology>
    </subcellularLocation>
</comment>
<feature type="transmembrane region" description="Helical" evidence="9">
    <location>
        <begin position="317"/>
        <end position="339"/>
    </location>
</feature>
<evidence type="ECO:0000259" key="10">
    <source>
        <dbReference type="PROSITE" id="PS50850"/>
    </source>
</evidence>
<accession>A0ABU1VR31</accession>
<proteinExistence type="inferred from homology"/>
<feature type="transmembrane region" description="Helical" evidence="9">
    <location>
        <begin position="411"/>
        <end position="429"/>
    </location>
</feature>
<evidence type="ECO:0000256" key="5">
    <source>
        <dbReference type="ARBA" id="ARBA00022692"/>
    </source>
</evidence>
<feature type="transmembrane region" description="Helical" evidence="9">
    <location>
        <begin position="61"/>
        <end position="82"/>
    </location>
</feature>
<feature type="domain" description="Major facilitator superfamily (MFS) profile" evidence="10">
    <location>
        <begin position="22"/>
        <end position="433"/>
    </location>
</feature>
<dbReference type="PROSITE" id="PS00217">
    <property type="entry name" value="SUGAR_TRANSPORT_2"/>
    <property type="match status" value="1"/>
</dbReference>
<dbReference type="InterPro" id="IPR005829">
    <property type="entry name" value="Sugar_transporter_CS"/>
</dbReference>
<evidence type="ECO:0000256" key="1">
    <source>
        <dbReference type="ARBA" id="ARBA00004651"/>
    </source>
</evidence>
<evidence type="ECO:0000256" key="9">
    <source>
        <dbReference type="SAM" id="Phobius"/>
    </source>
</evidence>
<dbReference type="Pfam" id="PF07690">
    <property type="entry name" value="MFS_1"/>
    <property type="match status" value="1"/>
</dbReference>
<dbReference type="Gene3D" id="1.20.1250.20">
    <property type="entry name" value="MFS general substrate transporter like domains"/>
    <property type="match status" value="2"/>
</dbReference>
<keyword evidence="12" id="KW-1185">Reference proteome</keyword>
<dbReference type="EMBL" id="JAVDVW010000002">
    <property type="protein sequence ID" value="MDR7099954.1"/>
    <property type="molecule type" value="Genomic_DNA"/>
</dbReference>
<keyword evidence="7 9" id="KW-1133">Transmembrane helix</keyword>
<dbReference type="PROSITE" id="PS50850">
    <property type="entry name" value="MFS"/>
    <property type="match status" value="1"/>
</dbReference>
<keyword evidence="6" id="KW-0769">Symport</keyword>
<evidence type="ECO:0000256" key="7">
    <source>
        <dbReference type="ARBA" id="ARBA00022989"/>
    </source>
</evidence>
<feature type="transmembrane region" description="Helical" evidence="9">
    <location>
        <begin position="118"/>
        <end position="138"/>
    </location>
</feature>
<dbReference type="CDD" id="cd17367">
    <property type="entry name" value="MFS_KgtP"/>
    <property type="match status" value="1"/>
</dbReference>
<evidence type="ECO:0000256" key="2">
    <source>
        <dbReference type="ARBA" id="ARBA00008240"/>
    </source>
</evidence>
<comment type="similarity">
    <text evidence="2">Belongs to the major facilitator superfamily. Metabolite:H+ Symporter (MHS) family (TC 2.A.1.6) family.</text>
</comment>
<dbReference type="RefSeq" id="WP_310054451.1">
    <property type="nucleotide sequence ID" value="NZ_JAVDVW010000002.1"/>
</dbReference>
<feature type="transmembrane region" description="Helical" evidence="9">
    <location>
        <begin position="288"/>
        <end position="305"/>
    </location>
</feature>
<evidence type="ECO:0000313" key="12">
    <source>
        <dbReference type="Proteomes" id="UP001267878"/>
    </source>
</evidence>
<name>A0ABU1VR31_9GAMM</name>
<feature type="transmembrane region" description="Helical" evidence="9">
    <location>
        <begin position="94"/>
        <end position="112"/>
    </location>
</feature>
<dbReference type="PROSITE" id="PS00216">
    <property type="entry name" value="SUGAR_TRANSPORT_1"/>
    <property type="match status" value="1"/>
</dbReference>
<dbReference type="NCBIfam" id="NF007710">
    <property type="entry name" value="PRK10406.1"/>
    <property type="match status" value="1"/>
</dbReference>
<dbReference type="InterPro" id="IPR051084">
    <property type="entry name" value="H+-coupled_symporters"/>
</dbReference>
<dbReference type="InterPro" id="IPR011701">
    <property type="entry name" value="MFS"/>
</dbReference>
<feature type="transmembrane region" description="Helical" evidence="9">
    <location>
        <begin position="250"/>
        <end position="268"/>
    </location>
</feature>
<keyword evidence="3" id="KW-0813">Transport</keyword>
<dbReference type="Pfam" id="PF00083">
    <property type="entry name" value="Sugar_tr"/>
    <property type="match status" value="1"/>
</dbReference>
<evidence type="ECO:0000256" key="3">
    <source>
        <dbReference type="ARBA" id="ARBA00022448"/>
    </source>
</evidence>
<evidence type="ECO:0000256" key="6">
    <source>
        <dbReference type="ARBA" id="ARBA00022847"/>
    </source>
</evidence>
<organism evidence="11 12">
    <name type="scientific">Agrilutibacter niabensis</name>
    <dbReference type="NCBI Taxonomy" id="380628"/>
    <lineage>
        <taxon>Bacteria</taxon>
        <taxon>Pseudomonadati</taxon>
        <taxon>Pseudomonadota</taxon>
        <taxon>Gammaproteobacteria</taxon>
        <taxon>Lysobacterales</taxon>
        <taxon>Lysobacteraceae</taxon>
        <taxon>Agrilutibacter</taxon>
    </lineage>
</organism>
<dbReference type="InterPro" id="IPR020846">
    <property type="entry name" value="MFS_dom"/>
</dbReference>
<evidence type="ECO:0000313" key="11">
    <source>
        <dbReference type="EMBL" id="MDR7099954.1"/>
    </source>
</evidence>
<gene>
    <name evidence="11" type="ORF">J2X04_002335</name>
</gene>
<dbReference type="PANTHER" id="PTHR43528:SF5">
    <property type="entry name" value="PROLINE_BETAINE TRANSPORTER"/>
    <property type="match status" value="1"/>
</dbReference>
<feature type="transmembrane region" description="Helical" evidence="9">
    <location>
        <begin position="378"/>
        <end position="399"/>
    </location>
</feature>
<sequence length="443" mass="48332">MATTHDSTAGDTPLTPARRLRSIFSGSVGNLVEWYDWYVYSAFSLYFAQAFFPKGDRTSQLLNTAAIFAVGFLMRPLGGWLLGRYADRHGRRRALMLSVLMMCAGSLLITFTPGYASIGIAAPVLLVVARLLQGLSVGGEYGTSATYLSEMATREHRGFWSSFQYVTLVMGQLLALAVLIALQQLFLTEAQLHAWGWRIPFAIGALAAVTALWLRRAMQETAIFDSSERGEAATQQAQGSVRTLMQHPRAVATVIGLTMGGTLAFYTYTTYMQKFLVNSAGLDTRSGSSLNAATLFVFMLMQPVVGALSDRIGRRPLLIAFGVLGTALTVPILSALQHVRTTTQAFWLILAALAIVSFYTAINAVVKAELFPVEVRALGVGLPYALTVAVFGGTAEYVALWFKNAGVESGFYWYVAACIGVSLLVYLWMPETQRTSRIDREVT</sequence>
<evidence type="ECO:0000256" key="4">
    <source>
        <dbReference type="ARBA" id="ARBA00022475"/>
    </source>
</evidence>
<dbReference type="InterPro" id="IPR036259">
    <property type="entry name" value="MFS_trans_sf"/>
</dbReference>
<keyword evidence="8 9" id="KW-0472">Membrane</keyword>
<dbReference type="SUPFAM" id="SSF103473">
    <property type="entry name" value="MFS general substrate transporter"/>
    <property type="match status" value="1"/>
</dbReference>
<feature type="transmembrane region" description="Helical" evidence="9">
    <location>
        <begin position="159"/>
        <end position="182"/>
    </location>
</feature>
<reference evidence="11 12" key="1">
    <citation type="submission" date="2023-07" db="EMBL/GenBank/DDBJ databases">
        <title>Sorghum-associated microbial communities from plants grown in Nebraska, USA.</title>
        <authorList>
            <person name="Schachtman D."/>
        </authorList>
    </citation>
    <scope>NUCLEOTIDE SEQUENCE [LARGE SCALE GENOMIC DNA]</scope>
    <source>
        <strain evidence="11 12">BE187</strain>
    </source>
</reference>
<dbReference type="Proteomes" id="UP001267878">
    <property type="component" value="Unassembled WGS sequence"/>
</dbReference>
<protein>
    <submittedName>
        <fullName evidence="11">MHS family alpha-ketoglutarate permease-like MFS transporter</fullName>
    </submittedName>
</protein>